<dbReference type="RefSeq" id="WP_320312665.1">
    <property type="nucleotide sequence ID" value="NZ_JAVIKH010000002.1"/>
</dbReference>
<dbReference type="EMBL" id="JAVIKH010000002">
    <property type="protein sequence ID" value="MDX8335253.1"/>
    <property type="molecule type" value="Genomic_DNA"/>
</dbReference>
<gene>
    <name evidence="2" type="ORF">RFV38_01890</name>
</gene>
<sequence>MKKYVLICSLILSALTFGATNSDYEDSVDGSSGNNMPMMQTHHNNSSPCNMMQQMPGWKADKKMMKSRMMYMTPEMQKNMIDIEQKELDIRKAMLDDKVDWNKVEKLNKEIGEIRAKMQTDMMKKNYESMKAAPTDPANKQ</sequence>
<feature type="chain" id="PRO_5046590376" description="Zinc resistance-associated protein" evidence="1">
    <location>
        <begin position="19"/>
        <end position="141"/>
    </location>
</feature>
<protein>
    <recommendedName>
        <fullName evidence="4">Zinc resistance-associated protein</fullName>
    </recommendedName>
</protein>
<proteinExistence type="predicted"/>
<organism evidence="2 3">
    <name type="scientific">Candidatus Cetobacterium colombiensis</name>
    <dbReference type="NCBI Taxonomy" id="3073100"/>
    <lineage>
        <taxon>Bacteria</taxon>
        <taxon>Fusobacteriati</taxon>
        <taxon>Fusobacteriota</taxon>
        <taxon>Fusobacteriia</taxon>
        <taxon>Fusobacteriales</taxon>
        <taxon>Fusobacteriaceae</taxon>
        <taxon>Cetobacterium</taxon>
    </lineage>
</organism>
<evidence type="ECO:0000256" key="1">
    <source>
        <dbReference type="SAM" id="SignalP"/>
    </source>
</evidence>
<accession>A0ABU4W6V5</accession>
<name>A0ABU4W6V5_9FUSO</name>
<reference evidence="3" key="1">
    <citation type="submission" date="2023-07" db="EMBL/GenBank/DDBJ databases">
        <authorList>
            <person name="Colorado M.A."/>
            <person name="Villamil L.M."/>
            <person name="Melo J.F."/>
            <person name="Rodriguez J.A."/>
            <person name="Ruiz R.Y."/>
        </authorList>
    </citation>
    <scope>NUCLEOTIDE SEQUENCE [LARGE SCALE GENOMIC DNA]</scope>
    <source>
        <strain evidence="3">C33</strain>
    </source>
</reference>
<evidence type="ECO:0000313" key="2">
    <source>
        <dbReference type="EMBL" id="MDX8335253.1"/>
    </source>
</evidence>
<evidence type="ECO:0000313" key="3">
    <source>
        <dbReference type="Proteomes" id="UP001279681"/>
    </source>
</evidence>
<evidence type="ECO:0008006" key="4">
    <source>
        <dbReference type="Google" id="ProtNLM"/>
    </source>
</evidence>
<feature type="signal peptide" evidence="1">
    <location>
        <begin position="1"/>
        <end position="18"/>
    </location>
</feature>
<keyword evidence="3" id="KW-1185">Reference proteome</keyword>
<dbReference type="Proteomes" id="UP001279681">
    <property type="component" value="Unassembled WGS sequence"/>
</dbReference>
<keyword evidence="1" id="KW-0732">Signal</keyword>
<comment type="caution">
    <text evidence="2">The sequence shown here is derived from an EMBL/GenBank/DDBJ whole genome shotgun (WGS) entry which is preliminary data.</text>
</comment>